<evidence type="ECO:0000313" key="2">
    <source>
        <dbReference type="EMBL" id="QHU19859.1"/>
    </source>
</evidence>
<organism evidence="2">
    <name type="scientific">viral metagenome</name>
    <dbReference type="NCBI Taxonomy" id="1070528"/>
    <lineage>
        <taxon>unclassified sequences</taxon>
        <taxon>metagenomes</taxon>
        <taxon>organismal metagenomes</taxon>
    </lineage>
</organism>
<dbReference type="EMBL" id="MN740957">
    <property type="protein sequence ID" value="QHU19859.1"/>
    <property type="molecule type" value="Genomic_DNA"/>
</dbReference>
<protein>
    <submittedName>
        <fullName evidence="2">Uncharacterized protein</fullName>
    </submittedName>
</protein>
<dbReference type="AlphaFoldDB" id="A0A6C0KQG2"/>
<keyword evidence="1" id="KW-0812">Transmembrane</keyword>
<keyword evidence="1" id="KW-0472">Membrane</keyword>
<sequence>MAQKCEHVFIGIPIVEEDNTINESLTSLSIRASKIMVQRSKNGLLYASQKSKCVTSYISFNFVYYLFCVVSFIIEYNYITNLQNQVNLMQVQYDSKLASIEKYLALPQAGYTSMDFAERGWNPAQAHSAGFTLSEIHNITFSKPLNLKLMGYSVQEAKLAGYTPRQLIDYGGYSPYDFKIAQLSAQDFCEAWPANMGYTWRYYINDNNNYCDTPSTYCHQHDNIIPACYAIMNPAGGSYCRWESECRDKMSQFLGTISPATVWGNK</sequence>
<reference evidence="2" key="1">
    <citation type="journal article" date="2020" name="Nature">
        <title>Giant virus diversity and host interactions through global metagenomics.</title>
        <authorList>
            <person name="Schulz F."/>
            <person name="Roux S."/>
            <person name="Paez-Espino D."/>
            <person name="Jungbluth S."/>
            <person name="Walsh D.A."/>
            <person name="Denef V.J."/>
            <person name="McMahon K.D."/>
            <person name="Konstantinidis K.T."/>
            <person name="Eloe-Fadrosh E.A."/>
            <person name="Kyrpides N.C."/>
            <person name="Woyke T."/>
        </authorList>
    </citation>
    <scope>NUCLEOTIDE SEQUENCE</scope>
    <source>
        <strain evidence="2">GVMAG-S-3300013014-113</strain>
    </source>
</reference>
<accession>A0A6C0KQG2</accession>
<keyword evidence="1" id="KW-1133">Transmembrane helix</keyword>
<evidence type="ECO:0000256" key="1">
    <source>
        <dbReference type="SAM" id="Phobius"/>
    </source>
</evidence>
<name>A0A6C0KQG2_9ZZZZ</name>
<proteinExistence type="predicted"/>
<feature type="transmembrane region" description="Helical" evidence="1">
    <location>
        <begin position="58"/>
        <end position="79"/>
    </location>
</feature>